<evidence type="ECO:0000256" key="1">
    <source>
        <dbReference type="SAM" id="MobiDB-lite"/>
    </source>
</evidence>
<protein>
    <submittedName>
        <fullName evidence="2">Uncharacterized protein</fullName>
    </submittedName>
</protein>
<organism evidence="2 3">
    <name type="scientific">Rhodotorula taiwanensis</name>
    <dbReference type="NCBI Taxonomy" id="741276"/>
    <lineage>
        <taxon>Eukaryota</taxon>
        <taxon>Fungi</taxon>
        <taxon>Dikarya</taxon>
        <taxon>Basidiomycota</taxon>
        <taxon>Pucciniomycotina</taxon>
        <taxon>Microbotryomycetes</taxon>
        <taxon>Sporidiobolales</taxon>
        <taxon>Sporidiobolaceae</taxon>
        <taxon>Rhodotorula</taxon>
    </lineage>
</organism>
<accession>A0A2S5B1L4</accession>
<keyword evidence="3" id="KW-1185">Reference proteome</keyword>
<sequence length="105" mass="11091">MAAPHNRRTSAADRRGQLDSSLGRCRHRTAVALRVRLGAQCKRGPGGPKTTGASEDSDERSARVRCTRPVSRSRCPTPCCSVLTCAVKAVRVSARSAEPGAGKCS</sequence>
<reference evidence="2 3" key="1">
    <citation type="journal article" date="2018" name="Front. Microbiol.">
        <title>Prospects for Fungal Bioremediation of Acidic Radioactive Waste Sites: Characterization and Genome Sequence of Rhodotorula taiwanensis MD1149.</title>
        <authorList>
            <person name="Tkavc R."/>
            <person name="Matrosova V.Y."/>
            <person name="Grichenko O.E."/>
            <person name="Gostincar C."/>
            <person name="Volpe R.P."/>
            <person name="Klimenkova P."/>
            <person name="Gaidamakova E.K."/>
            <person name="Zhou C.E."/>
            <person name="Stewart B.J."/>
            <person name="Lyman M.G."/>
            <person name="Malfatti S.A."/>
            <person name="Rubinfeld B."/>
            <person name="Courtot M."/>
            <person name="Singh J."/>
            <person name="Dalgard C.L."/>
            <person name="Hamilton T."/>
            <person name="Frey K.G."/>
            <person name="Gunde-Cimerman N."/>
            <person name="Dugan L."/>
            <person name="Daly M.J."/>
        </authorList>
    </citation>
    <scope>NUCLEOTIDE SEQUENCE [LARGE SCALE GENOMIC DNA]</scope>
    <source>
        <strain evidence="2 3">MD1149</strain>
    </source>
</reference>
<evidence type="ECO:0000313" key="2">
    <source>
        <dbReference type="EMBL" id="POY70682.1"/>
    </source>
</evidence>
<dbReference type="Proteomes" id="UP000237144">
    <property type="component" value="Unassembled WGS sequence"/>
</dbReference>
<proteinExistence type="predicted"/>
<feature type="region of interest" description="Disordered" evidence="1">
    <location>
        <begin position="39"/>
        <end position="63"/>
    </location>
</feature>
<gene>
    <name evidence="2" type="ORF">BMF94_6308</name>
</gene>
<feature type="non-terminal residue" evidence="2">
    <location>
        <position position="105"/>
    </location>
</feature>
<name>A0A2S5B1L4_9BASI</name>
<feature type="region of interest" description="Disordered" evidence="1">
    <location>
        <begin position="1"/>
        <end position="23"/>
    </location>
</feature>
<comment type="caution">
    <text evidence="2">The sequence shown here is derived from an EMBL/GenBank/DDBJ whole genome shotgun (WGS) entry which is preliminary data.</text>
</comment>
<dbReference type="AlphaFoldDB" id="A0A2S5B1L4"/>
<dbReference type="EMBL" id="PJQD01000104">
    <property type="protein sequence ID" value="POY70682.1"/>
    <property type="molecule type" value="Genomic_DNA"/>
</dbReference>
<evidence type="ECO:0000313" key="3">
    <source>
        <dbReference type="Proteomes" id="UP000237144"/>
    </source>
</evidence>